<keyword evidence="2" id="KW-0732">Signal</keyword>
<evidence type="ECO:0008006" key="5">
    <source>
        <dbReference type="Google" id="ProtNLM"/>
    </source>
</evidence>
<evidence type="ECO:0000256" key="2">
    <source>
        <dbReference type="SAM" id="SignalP"/>
    </source>
</evidence>
<gene>
    <name evidence="3" type="ORF">GCM10022233_59380</name>
</gene>
<proteinExistence type="predicted"/>
<evidence type="ECO:0000313" key="3">
    <source>
        <dbReference type="EMBL" id="GAA4073848.1"/>
    </source>
</evidence>
<name>A0ABP7VTE6_9ACTN</name>
<protein>
    <recommendedName>
        <fullName evidence="5">Lipoprotein</fullName>
    </recommendedName>
</protein>
<dbReference type="EMBL" id="BAAAZY010000015">
    <property type="protein sequence ID" value="GAA4073848.1"/>
    <property type="molecule type" value="Genomic_DNA"/>
</dbReference>
<accession>A0ABP7VTE6</accession>
<comment type="caution">
    <text evidence="3">The sequence shown here is derived from an EMBL/GenBank/DDBJ whole genome shotgun (WGS) entry which is preliminary data.</text>
</comment>
<feature type="region of interest" description="Disordered" evidence="1">
    <location>
        <begin position="22"/>
        <end position="60"/>
    </location>
</feature>
<feature type="compositionally biased region" description="Basic and acidic residues" evidence="1">
    <location>
        <begin position="40"/>
        <end position="52"/>
    </location>
</feature>
<dbReference type="PROSITE" id="PS51257">
    <property type="entry name" value="PROKAR_LIPOPROTEIN"/>
    <property type="match status" value="1"/>
</dbReference>
<evidence type="ECO:0000256" key="1">
    <source>
        <dbReference type="SAM" id="MobiDB-lite"/>
    </source>
</evidence>
<feature type="signal peptide" evidence="2">
    <location>
        <begin position="1"/>
        <end position="23"/>
    </location>
</feature>
<dbReference type="Proteomes" id="UP001499984">
    <property type="component" value="Unassembled WGS sequence"/>
</dbReference>
<feature type="chain" id="PRO_5046414960" description="Lipoprotein" evidence="2">
    <location>
        <begin position="24"/>
        <end position="152"/>
    </location>
</feature>
<evidence type="ECO:0000313" key="4">
    <source>
        <dbReference type="Proteomes" id="UP001499984"/>
    </source>
</evidence>
<dbReference type="RefSeq" id="WP_217206513.1">
    <property type="nucleotide sequence ID" value="NZ_BAAAZY010000015.1"/>
</dbReference>
<reference evidence="4" key="1">
    <citation type="journal article" date="2019" name="Int. J. Syst. Evol. Microbiol.">
        <title>The Global Catalogue of Microorganisms (GCM) 10K type strain sequencing project: providing services to taxonomists for standard genome sequencing and annotation.</title>
        <authorList>
            <consortium name="The Broad Institute Genomics Platform"/>
            <consortium name="The Broad Institute Genome Sequencing Center for Infectious Disease"/>
            <person name="Wu L."/>
            <person name="Ma J."/>
        </authorList>
    </citation>
    <scope>NUCLEOTIDE SEQUENCE [LARGE SCALE GENOMIC DNA]</scope>
    <source>
        <strain evidence="4">JCM 16925</strain>
    </source>
</reference>
<organism evidence="3 4">
    <name type="scientific">Streptomyces shaanxiensis</name>
    <dbReference type="NCBI Taxonomy" id="653357"/>
    <lineage>
        <taxon>Bacteria</taxon>
        <taxon>Bacillati</taxon>
        <taxon>Actinomycetota</taxon>
        <taxon>Actinomycetes</taxon>
        <taxon>Kitasatosporales</taxon>
        <taxon>Streptomycetaceae</taxon>
        <taxon>Streptomyces</taxon>
    </lineage>
</organism>
<keyword evidence="4" id="KW-1185">Reference proteome</keyword>
<sequence length="152" mass="16026">MRRTRLAVLPVIVVLAAGCSENAAPRPAPTSTESAVPRVSDPDHPDGGEKKPGRLGPGTVKLPVSADRIAELGVRYTCLGPAGGLVVRNGTALNADVGDCHDDATYGASIKAKDLNGRKFGSEITVTVDKRTRWRMSVDITDKDGVRQTVHS</sequence>